<dbReference type="Gene3D" id="3.40.570.10">
    <property type="entry name" value="Extracellular Endonuclease, subunit A"/>
    <property type="match status" value="1"/>
</dbReference>
<keyword evidence="6" id="KW-0378">Hydrolase</keyword>
<dbReference type="Pfam" id="PF01223">
    <property type="entry name" value="Endonuclease_NS"/>
    <property type="match status" value="1"/>
</dbReference>
<proteinExistence type="predicted"/>
<name>A0A4S5BQ25_9BURK</name>
<feature type="binding site" evidence="2">
    <location>
        <position position="216"/>
    </location>
    <ligand>
        <name>Mg(2+)</name>
        <dbReference type="ChEBI" id="CHEBI:18420"/>
        <note>catalytic</note>
    </ligand>
</feature>
<dbReference type="AlphaFoldDB" id="A0A4S5BQ25"/>
<evidence type="ECO:0000256" key="2">
    <source>
        <dbReference type="PIRSR" id="PIRSR640255-2"/>
    </source>
</evidence>
<keyword evidence="3" id="KW-0472">Membrane</keyword>
<keyword evidence="2" id="KW-0479">Metal-binding</keyword>
<dbReference type="OrthoDB" id="9811262at2"/>
<feature type="domain" description="ENPP1-3/EXOG-like endonuclease/phosphodiesterase" evidence="4">
    <location>
        <begin position="122"/>
        <end position="302"/>
    </location>
</feature>
<keyword evidence="6" id="KW-0540">Nuclease</keyword>
<comment type="caution">
    <text evidence="6">The sequence shown here is derived from an EMBL/GenBank/DDBJ whole genome shotgun (WGS) entry which is preliminary data.</text>
</comment>
<feature type="transmembrane region" description="Helical" evidence="3">
    <location>
        <begin position="12"/>
        <end position="32"/>
    </location>
</feature>
<dbReference type="GO" id="GO:0004521">
    <property type="term" value="F:RNA endonuclease activity"/>
    <property type="evidence" value="ECO:0007669"/>
    <property type="project" value="TreeGrafter"/>
</dbReference>
<evidence type="ECO:0000259" key="4">
    <source>
        <dbReference type="SMART" id="SM00477"/>
    </source>
</evidence>
<dbReference type="InterPro" id="IPR044925">
    <property type="entry name" value="His-Me_finger_sf"/>
</dbReference>
<dbReference type="InterPro" id="IPR001604">
    <property type="entry name" value="Endo_G_ENPP1-like_dom"/>
</dbReference>
<dbReference type="Proteomes" id="UP000306236">
    <property type="component" value="Unassembled WGS sequence"/>
</dbReference>
<feature type="active site" description="Proton acceptor" evidence="1">
    <location>
        <position position="186"/>
    </location>
</feature>
<organism evidence="6 7">
    <name type="scientific">Lampropedia aestuarii</name>
    <dbReference type="NCBI Taxonomy" id="2562762"/>
    <lineage>
        <taxon>Bacteria</taxon>
        <taxon>Pseudomonadati</taxon>
        <taxon>Pseudomonadota</taxon>
        <taxon>Betaproteobacteria</taxon>
        <taxon>Burkholderiales</taxon>
        <taxon>Comamonadaceae</taxon>
        <taxon>Lampropedia</taxon>
    </lineage>
</organism>
<dbReference type="SMART" id="SM00892">
    <property type="entry name" value="Endonuclease_NS"/>
    <property type="match status" value="1"/>
</dbReference>
<sequence>MLRQTTGWLVGGFWRALVLSVLVSFVAVSWALKLPWVASVEQRLEPQIAQLRAYWPAELPLGQWLDTVLAGYEVRSAGTSGVPAPAPAPAATADFAQCRHFFPDGVPPVVHRVKAVSYALCFDAFAILYNADTKTPVYVVERLNRNSLTAAKAISRSDRFYPEARLPSSARALLEDYRGSGFSRGHMAPAADMPSNAAMAQSFSLANMVPQNQSHNSGPWSKIEQDTRQYVMRARGDVFVFTGPAYEANRVARIGPSGVAVPSHLFKLVYDANTQRSWAHWQQNAAGEQSMRPISYRELSQRMQIDFLPNR</sequence>
<feature type="domain" description="DNA/RNA non-specific endonuclease/pyrophosphatase/phosphodiesterase" evidence="5">
    <location>
        <begin position="121"/>
        <end position="311"/>
    </location>
</feature>
<evidence type="ECO:0000259" key="5">
    <source>
        <dbReference type="SMART" id="SM00892"/>
    </source>
</evidence>
<dbReference type="EMBL" id="SSWX01000006">
    <property type="protein sequence ID" value="THJ34570.1"/>
    <property type="molecule type" value="Genomic_DNA"/>
</dbReference>
<dbReference type="InterPro" id="IPR040255">
    <property type="entry name" value="Non-specific_endonuclease"/>
</dbReference>
<evidence type="ECO:0000313" key="7">
    <source>
        <dbReference type="Proteomes" id="UP000306236"/>
    </source>
</evidence>
<accession>A0A4S5BQ25</accession>
<reference evidence="6 7" key="1">
    <citation type="submission" date="2019-04" db="EMBL/GenBank/DDBJ databases">
        <title>Lampropedia sp YIM MLB12 draf genome.</title>
        <authorList>
            <person name="Wang Y.-X."/>
        </authorList>
    </citation>
    <scope>NUCLEOTIDE SEQUENCE [LARGE SCALE GENOMIC DNA]</scope>
    <source>
        <strain evidence="6 7">YIM MLB12</strain>
    </source>
</reference>
<dbReference type="InterPro" id="IPR020821">
    <property type="entry name" value="ENPP1-3/EXOG-like_nuc-like"/>
</dbReference>
<keyword evidence="6" id="KW-0255">Endonuclease</keyword>
<dbReference type="InterPro" id="IPR044929">
    <property type="entry name" value="DNA/RNA_non-sp_Endonuclease_sf"/>
</dbReference>
<protein>
    <submittedName>
        <fullName evidence="6">DNA/RNA non-specific endonuclease</fullName>
    </submittedName>
</protein>
<dbReference type="PANTHER" id="PTHR13966:SF5">
    <property type="entry name" value="ENDONUCLEASE G, MITOCHONDRIAL"/>
    <property type="match status" value="1"/>
</dbReference>
<dbReference type="PANTHER" id="PTHR13966">
    <property type="entry name" value="ENDONUCLEASE RELATED"/>
    <property type="match status" value="1"/>
</dbReference>
<dbReference type="SUPFAM" id="SSF54060">
    <property type="entry name" value="His-Me finger endonucleases"/>
    <property type="match status" value="1"/>
</dbReference>
<evidence type="ECO:0000313" key="6">
    <source>
        <dbReference type="EMBL" id="THJ34570.1"/>
    </source>
</evidence>
<dbReference type="GO" id="GO:0003676">
    <property type="term" value="F:nucleic acid binding"/>
    <property type="evidence" value="ECO:0007669"/>
    <property type="project" value="InterPro"/>
</dbReference>
<dbReference type="GO" id="GO:0046872">
    <property type="term" value="F:metal ion binding"/>
    <property type="evidence" value="ECO:0007669"/>
    <property type="project" value="UniProtKB-KW"/>
</dbReference>
<dbReference type="GO" id="GO:0000014">
    <property type="term" value="F:single-stranded DNA endodeoxyribonuclease activity"/>
    <property type="evidence" value="ECO:0007669"/>
    <property type="project" value="TreeGrafter"/>
</dbReference>
<keyword evidence="3" id="KW-0812">Transmembrane</keyword>
<dbReference type="RefSeq" id="WP_136405780.1">
    <property type="nucleotide sequence ID" value="NZ_SSWX01000006.1"/>
</dbReference>
<gene>
    <name evidence="6" type="ORF">E8K88_06155</name>
</gene>
<keyword evidence="7" id="KW-1185">Reference proteome</keyword>
<dbReference type="SMART" id="SM00477">
    <property type="entry name" value="NUC"/>
    <property type="match status" value="1"/>
</dbReference>
<keyword evidence="3" id="KW-1133">Transmembrane helix</keyword>
<evidence type="ECO:0000256" key="1">
    <source>
        <dbReference type="PIRSR" id="PIRSR640255-1"/>
    </source>
</evidence>
<evidence type="ECO:0000256" key="3">
    <source>
        <dbReference type="SAM" id="Phobius"/>
    </source>
</evidence>